<evidence type="ECO:0000313" key="3">
    <source>
        <dbReference type="EMBL" id="MBB5843289.1"/>
    </source>
</evidence>
<evidence type="ECO:0000256" key="1">
    <source>
        <dbReference type="SAM" id="MobiDB-lite"/>
    </source>
</evidence>
<proteinExistence type="predicted"/>
<feature type="region of interest" description="Disordered" evidence="1">
    <location>
        <begin position="1"/>
        <end position="51"/>
    </location>
</feature>
<name>A0A841APE4_9MICO</name>
<keyword evidence="2" id="KW-1133">Transmembrane helix</keyword>
<feature type="transmembrane region" description="Helical" evidence="2">
    <location>
        <begin position="93"/>
        <end position="111"/>
    </location>
</feature>
<evidence type="ECO:0000256" key="2">
    <source>
        <dbReference type="SAM" id="Phobius"/>
    </source>
</evidence>
<dbReference type="RefSeq" id="WP_184235768.1">
    <property type="nucleotide sequence ID" value="NZ_JACHMJ010000001.1"/>
</dbReference>
<dbReference type="Proteomes" id="UP000536685">
    <property type="component" value="Unassembled WGS sequence"/>
</dbReference>
<accession>A0A841APE4</accession>
<dbReference type="EMBL" id="JACHMJ010000001">
    <property type="protein sequence ID" value="MBB5843289.1"/>
    <property type="molecule type" value="Genomic_DNA"/>
</dbReference>
<keyword evidence="2" id="KW-0812">Transmembrane</keyword>
<feature type="transmembrane region" description="Helical" evidence="2">
    <location>
        <begin position="118"/>
        <end position="137"/>
    </location>
</feature>
<keyword evidence="4" id="KW-1185">Reference proteome</keyword>
<gene>
    <name evidence="3" type="ORF">HD599_001612</name>
</gene>
<keyword evidence="2" id="KW-0472">Membrane</keyword>
<feature type="transmembrane region" description="Helical" evidence="2">
    <location>
        <begin position="58"/>
        <end position="81"/>
    </location>
</feature>
<comment type="caution">
    <text evidence="3">The sequence shown here is derived from an EMBL/GenBank/DDBJ whole genome shotgun (WGS) entry which is preliminary data.</text>
</comment>
<dbReference type="AlphaFoldDB" id="A0A841APE4"/>
<protein>
    <submittedName>
        <fullName evidence="3">Uncharacterized protein</fullName>
    </submittedName>
</protein>
<feature type="compositionally biased region" description="Low complexity" evidence="1">
    <location>
        <begin position="1"/>
        <end position="40"/>
    </location>
</feature>
<reference evidence="3 4" key="1">
    <citation type="submission" date="2020-08" db="EMBL/GenBank/DDBJ databases">
        <title>Sequencing the genomes of 1000 actinobacteria strains.</title>
        <authorList>
            <person name="Klenk H.-P."/>
        </authorList>
    </citation>
    <scope>NUCLEOTIDE SEQUENCE [LARGE SCALE GENOMIC DNA]</scope>
    <source>
        <strain evidence="3 4">DSM 105784</strain>
    </source>
</reference>
<organism evidence="3 4">
    <name type="scientific">Conyzicola lurida</name>
    <dbReference type="NCBI Taxonomy" id="1172621"/>
    <lineage>
        <taxon>Bacteria</taxon>
        <taxon>Bacillati</taxon>
        <taxon>Actinomycetota</taxon>
        <taxon>Actinomycetes</taxon>
        <taxon>Micrococcales</taxon>
        <taxon>Microbacteriaceae</taxon>
        <taxon>Conyzicola</taxon>
    </lineage>
</organism>
<sequence length="148" mass="16046">MPTQRPTSSRTTRPRSTTRSPATRAASSPARRAAPGPATRRPTKKPAPRQNRTTPAVVVMYLAFVLVFVVMAFYTVLHLVFFGFSGEPVGIDFGLALVLPLLWIVGLLRAVATRARPAVSLAWGIAFIVLVVAVLAFDTVRFTPILFG</sequence>
<evidence type="ECO:0000313" key="4">
    <source>
        <dbReference type="Proteomes" id="UP000536685"/>
    </source>
</evidence>